<proteinExistence type="inferred from homology"/>
<dbReference type="GO" id="GO:0005886">
    <property type="term" value="C:plasma membrane"/>
    <property type="evidence" value="ECO:0007669"/>
    <property type="project" value="UniProtKB-SubCell"/>
</dbReference>
<sequence length="180" mass="17937">MPDLSLLSFLAIALVTIGASAVAITRRNIIHSALLLVAGWVGIAAYYLWAGAEFVAFAQILVYVGAVSMVVLFAVLLTRLGPGDTAPAPGAFQRAAAALVAGGACFGALSGAILTSPFKTGAETPAAAPGVRQLGLALMEPANAAALLVIGILLTVALIGAIVIASIDRRGADKSGEAAS</sequence>
<evidence type="ECO:0000313" key="3">
    <source>
        <dbReference type="EMBL" id="OAM88207.1"/>
    </source>
</evidence>
<accession>A0A178IGC4</accession>
<evidence type="ECO:0000256" key="1">
    <source>
        <dbReference type="ARBA" id="ARBA00005698"/>
    </source>
</evidence>
<dbReference type="AlphaFoldDB" id="A0A178IGC4"/>
<dbReference type="EC" id="7.1.1.-" evidence="2"/>
<keyword evidence="2" id="KW-0520">NAD</keyword>
<feature type="transmembrane region" description="Helical" evidence="2">
    <location>
        <begin position="97"/>
        <end position="115"/>
    </location>
</feature>
<dbReference type="STRING" id="1184151.AW736_18285"/>
<dbReference type="EMBL" id="LRRQ01000142">
    <property type="protein sequence ID" value="OAM88207.1"/>
    <property type="molecule type" value="Genomic_DNA"/>
</dbReference>
<evidence type="ECO:0000256" key="2">
    <source>
        <dbReference type="RuleBase" id="RU004429"/>
    </source>
</evidence>
<organism evidence="3 4">
    <name type="scientific">Termitidicoccus mucosus</name>
    <dbReference type="NCBI Taxonomy" id="1184151"/>
    <lineage>
        <taxon>Bacteria</taxon>
        <taxon>Pseudomonadati</taxon>
        <taxon>Verrucomicrobiota</taxon>
        <taxon>Opitutia</taxon>
        <taxon>Opitutales</taxon>
        <taxon>Opitutaceae</taxon>
        <taxon>Termitidicoccus</taxon>
    </lineage>
</organism>
<evidence type="ECO:0000313" key="4">
    <source>
        <dbReference type="Proteomes" id="UP000078486"/>
    </source>
</evidence>
<feature type="transmembrane region" description="Helical" evidence="2">
    <location>
        <begin position="6"/>
        <end position="25"/>
    </location>
</feature>
<dbReference type="InterPro" id="IPR001457">
    <property type="entry name" value="NADH_UbQ/plastoQ_OxRdtase_su6"/>
</dbReference>
<dbReference type="OrthoDB" id="197531at2"/>
<feature type="transmembrane region" description="Helical" evidence="2">
    <location>
        <begin position="144"/>
        <end position="165"/>
    </location>
</feature>
<dbReference type="Proteomes" id="UP000078486">
    <property type="component" value="Unassembled WGS sequence"/>
</dbReference>
<dbReference type="GO" id="GO:0008137">
    <property type="term" value="F:NADH dehydrogenase (ubiquinone) activity"/>
    <property type="evidence" value="ECO:0007669"/>
    <property type="project" value="UniProtKB-UniRule"/>
</dbReference>
<dbReference type="RefSeq" id="WP_068771755.1">
    <property type="nucleotide sequence ID" value="NZ_CP109796.1"/>
</dbReference>
<comment type="subcellular location">
    <subcellularLocation>
        <location evidence="2">Cell membrane</location>
        <topology evidence="2">Multi-pass membrane protein</topology>
    </subcellularLocation>
</comment>
<keyword evidence="2" id="KW-0812">Transmembrane</keyword>
<keyword evidence="2" id="KW-1003">Cell membrane</keyword>
<dbReference type="PANTHER" id="PTHR33269">
    <property type="entry name" value="NADH-UBIQUINONE OXIDOREDUCTASE CHAIN 6"/>
    <property type="match status" value="1"/>
</dbReference>
<name>A0A178IGC4_9BACT</name>
<comment type="catalytic activity">
    <reaction evidence="2">
        <text>a quinone + NADH + 5 H(+)(in) = a quinol + NAD(+) + 4 H(+)(out)</text>
        <dbReference type="Rhea" id="RHEA:57888"/>
        <dbReference type="ChEBI" id="CHEBI:15378"/>
        <dbReference type="ChEBI" id="CHEBI:24646"/>
        <dbReference type="ChEBI" id="CHEBI:57540"/>
        <dbReference type="ChEBI" id="CHEBI:57945"/>
        <dbReference type="ChEBI" id="CHEBI:132124"/>
    </reaction>
</comment>
<feature type="transmembrane region" description="Helical" evidence="2">
    <location>
        <begin position="56"/>
        <end position="77"/>
    </location>
</feature>
<keyword evidence="4" id="KW-1185">Reference proteome</keyword>
<comment type="caution">
    <text evidence="3">The sequence shown here is derived from an EMBL/GenBank/DDBJ whole genome shotgun (WGS) entry which is preliminary data.</text>
</comment>
<dbReference type="Pfam" id="PF00499">
    <property type="entry name" value="Oxidored_q3"/>
    <property type="match status" value="1"/>
</dbReference>
<comment type="similarity">
    <text evidence="1 2">Belongs to the complex I subunit 6 family.</text>
</comment>
<keyword evidence="2" id="KW-1133">Transmembrane helix</keyword>
<keyword evidence="2" id="KW-0472">Membrane</keyword>
<dbReference type="PANTHER" id="PTHR33269:SF17">
    <property type="entry name" value="NADH-UBIQUINONE OXIDOREDUCTASE CHAIN 6"/>
    <property type="match status" value="1"/>
</dbReference>
<protein>
    <recommendedName>
        <fullName evidence="2">NADH-quinone oxidoreductase subunit J</fullName>
        <ecNumber evidence="2">7.1.1.-</ecNumber>
    </recommendedName>
</protein>
<feature type="transmembrane region" description="Helical" evidence="2">
    <location>
        <begin position="32"/>
        <end position="50"/>
    </location>
</feature>
<dbReference type="GO" id="GO:0048038">
    <property type="term" value="F:quinone binding"/>
    <property type="evidence" value="ECO:0007669"/>
    <property type="project" value="UniProtKB-UniRule"/>
</dbReference>
<dbReference type="Gene3D" id="1.20.120.1200">
    <property type="entry name" value="NADH-ubiquinone/plastoquinone oxidoreductase chain 6, subunit NuoJ"/>
    <property type="match status" value="1"/>
</dbReference>
<comment type="function">
    <text evidence="2">NDH-1 shuttles electrons from NADH, via FMN and iron-sulfur (Fe-S) centers, to quinones in the respiratory chain. Couples the redox reaction to proton translocation (for every two electrons transferred, four hydrogen ions are translocated across the cytoplasmic membrane), and thus conserves the redox energy in a proton gradient.</text>
</comment>
<reference evidence="3 4" key="1">
    <citation type="submission" date="2016-01" db="EMBL/GenBank/DDBJ databases">
        <title>High potential of lignocellulose degradation of a new Verrucomicrobia species.</title>
        <authorList>
            <person name="Wang Y."/>
            <person name="Shi Y."/>
            <person name="Qiu Z."/>
            <person name="Liu S."/>
            <person name="Yang H."/>
        </authorList>
    </citation>
    <scope>NUCLEOTIDE SEQUENCE [LARGE SCALE GENOMIC DNA]</scope>
    <source>
        <strain evidence="3 4">TSB47</strain>
    </source>
</reference>
<dbReference type="InterPro" id="IPR042106">
    <property type="entry name" value="Nuo/plastoQ_OxRdtase_6_NuoJ"/>
</dbReference>
<keyword evidence="2" id="KW-0874">Quinone</keyword>
<gene>
    <name evidence="3" type="ORF">AW736_18285</name>
</gene>